<gene>
    <name evidence="1" type="primary">PUSL1</name>
    <name evidence="1" type="ORF">K3G42_011287</name>
</gene>
<evidence type="ECO:0000313" key="2">
    <source>
        <dbReference type="Proteomes" id="UP000827872"/>
    </source>
</evidence>
<proteinExistence type="predicted"/>
<dbReference type="EMBL" id="CM037629">
    <property type="protein sequence ID" value="KAH7990779.1"/>
    <property type="molecule type" value="Genomic_DNA"/>
</dbReference>
<sequence length="102" mass="11391">MTPSTTRYLIFFQYYGTKYCGVMAVPPHQAVLGVQNYLEKAAEKLRPVTPIKFVVSSRTDSGVHALCNTAHIDIEKKPGRPPFPENILAKSLNSFLKGEPIR</sequence>
<name>A0ACB8EDU8_9SAUR</name>
<dbReference type="Proteomes" id="UP000827872">
    <property type="component" value="Linkage Group LG16"/>
</dbReference>
<reference evidence="1" key="1">
    <citation type="submission" date="2021-08" db="EMBL/GenBank/DDBJ databases">
        <title>The first chromosome-level gecko genome reveals the dynamic sex chromosomes of Neotropical dwarf geckos (Sphaerodactylidae: Sphaerodactylus).</title>
        <authorList>
            <person name="Pinto B.J."/>
            <person name="Keating S.E."/>
            <person name="Gamble T."/>
        </authorList>
    </citation>
    <scope>NUCLEOTIDE SEQUENCE</scope>
    <source>
        <strain evidence="1">TG3544</strain>
    </source>
</reference>
<accession>A0ACB8EDU8</accession>
<keyword evidence="2" id="KW-1185">Reference proteome</keyword>
<evidence type="ECO:0000313" key="1">
    <source>
        <dbReference type="EMBL" id="KAH7990779.1"/>
    </source>
</evidence>
<organism evidence="1 2">
    <name type="scientific">Sphaerodactylus townsendi</name>
    <dbReference type="NCBI Taxonomy" id="933632"/>
    <lineage>
        <taxon>Eukaryota</taxon>
        <taxon>Metazoa</taxon>
        <taxon>Chordata</taxon>
        <taxon>Craniata</taxon>
        <taxon>Vertebrata</taxon>
        <taxon>Euteleostomi</taxon>
        <taxon>Lepidosauria</taxon>
        <taxon>Squamata</taxon>
        <taxon>Bifurcata</taxon>
        <taxon>Gekkota</taxon>
        <taxon>Sphaerodactylidae</taxon>
        <taxon>Sphaerodactylus</taxon>
    </lineage>
</organism>
<comment type="caution">
    <text evidence="1">The sequence shown here is derived from an EMBL/GenBank/DDBJ whole genome shotgun (WGS) entry which is preliminary data.</text>
</comment>
<protein>
    <submittedName>
        <fullName evidence="1">tRNA pseudouridine synthase-like 1</fullName>
    </submittedName>
</protein>